<dbReference type="Proteomes" id="UP000487221">
    <property type="component" value="Unassembled WGS sequence"/>
</dbReference>
<comment type="caution">
    <text evidence="1">The sequence shown here is derived from an EMBL/GenBank/DDBJ whole genome shotgun (WGS) entry which is preliminary data.</text>
</comment>
<protein>
    <submittedName>
        <fullName evidence="1">Uncharacterized protein</fullName>
    </submittedName>
</protein>
<name>A0A7J5H816_BACUN</name>
<proteinExistence type="predicted"/>
<dbReference type="EMBL" id="WCTY01000007">
    <property type="protein sequence ID" value="KAB4186136.1"/>
    <property type="molecule type" value="Genomic_DNA"/>
</dbReference>
<sequence length="291" mass="33612">MSKDDFLSDENVQNFIVWMRQKLDGEFKHCYIKQDTKKDWECCSIYDAYTQYDWAFHIGEKEISGGVIEETKGHDFVQNSQCLNRLSELLKESIEKGDNELCQEVCLSILEWGGVLYRNERKIKELGNSLIQYLEEAKEQLNFDGIRENYQTSSGQIIYMNAGFSKIYSLYIDNFIIYDSRVGAALGLLVKRWDEERGALGIPRILAFAYGNSRGNINRNPNCKGDKSQFLLLRSGNRYNNHIENNLKANWLLGKVLKCGKSKFNSEENPLRALEAALFMIGYSMPNNEVR</sequence>
<organism evidence="1 2">
    <name type="scientific">Bacteroides uniformis</name>
    <dbReference type="NCBI Taxonomy" id="820"/>
    <lineage>
        <taxon>Bacteria</taxon>
        <taxon>Pseudomonadati</taxon>
        <taxon>Bacteroidota</taxon>
        <taxon>Bacteroidia</taxon>
        <taxon>Bacteroidales</taxon>
        <taxon>Bacteroidaceae</taxon>
        <taxon>Bacteroides</taxon>
    </lineage>
</organism>
<gene>
    <name evidence="1" type="ORF">GAQ44_05100</name>
</gene>
<dbReference type="AlphaFoldDB" id="A0A7J5H816"/>
<reference evidence="1 2" key="1">
    <citation type="journal article" date="2019" name="Nat. Med.">
        <title>A library of human gut bacterial isolates paired with longitudinal multiomics data enables mechanistic microbiome research.</title>
        <authorList>
            <person name="Poyet M."/>
            <person name="Groussin M."/>
            <person name="Gibbons S.M."/>
            <person name="Avila-Pacheco J."/>
            <person name="Jiang X."/>
            <person name="Kearney S.M."/>
            <person name="Perrotta A.R."/>
            <person name="Berdy B."/>
            <person name="Zhao S."/>
            <person name="Lieberman T.D."/>
            <person name="Swanson P.K."/>
            <person name="Smith M."/>
            <person name="Roesemann S."/>
            <person name="Alexander J.E."/>
            <person name="Rich S.A."/>
            <person name="Livny J."/>
            <person name="Vlamakis H."/>
            <person name="Clish C."/>
            <person name="Bullock K."/>
            <person name="Deik A."/>
            <person name="Scott J."/>
            <person name="Pierce K.A."/>
            <person name="Xavier R.J."/>
            <person name="Alm E.J."/>
        </authorList>
    </citation>
    <scope>NUCLEOTIDE SEQUENCE [LARGE SCALE GENOMIC DNA]</scope>
    <source>
        <strain evidence="1 2">BIOML-A19</strain>
    </source>
</reference>
<evidence type="ECO:0000313" key="1">
    <source>
        <dbReference type="EMBL" id="KAB4186136.1"/>
    </source>
</evidence>
<accession>A0A7J5H816</accession>
<evidence type="ECO:0000313" key="2">
    <source>
        <dbReference type="Proteomes" id="UP000487221"/>
    </source>
</evidence>